<organism evidence="7 8">
    <name type="scientific">Dillenia turbinata</name>
    <dbReference type="NCBI Taxonomy" id="194707"/>
    <lineage>
        <taxon>Eukaryota</taxon>
        <taxon>Viridiplantae</taxon>
        <taxon>Streptophyta</taxon>
        <taxon>Embryophyta</taxon>
        <taxon>Tracheophyta</taxon>
        <taxon>Spermatophyta</taxon>
        <taxon>Magnoliopsida</taxon>
        <taxon>eudicotyledons</taxon>
        <taxon>Gunneridae</taxon>
        <taxon>Pentapetalae</taxon>
        <taxon>Dilleniales</taxon>
        <taxon>Dilleniaceae</taxon>
        <taxon>Dillenia</taxon>
    </lineage>
</organism>
<keyword evidence="3" id="KW-0936">Ethylene signaling pathway</keyword>
<dbReference type="GO" id="GO:0003677">
    <property type="term" value="F:DNA binding"/>
    <property type="evidence" value="ECO:0007669"/>
    <property type="project" value="TreeGrafter"/>
</dbReference>
<dbReference type="Gene3D" id="1.10.3180.10">
    <property type="entry name" value="DNA-binding domain of EIN3-like"/>
    <property type="match status" value="2"/>
</dbReference>
<dbReference type="GO" id="GO:0005634">
    <property type="term" value="C:nucleus"/>
    <property type="evidence" value="ECO:0007669"/>
    <property type="project" value="UniProtKB-SubCell"/>
</dbReference>
<keyword evidence="4" id="KW-0539">Nucleus</keyword>
<feature type="region of interest" description="Disordered" evidence="5">
    <location>
        <begin position="317"/>
        <end position="340"/>
    </location>
</feature>
<evidence type="ECO:0000313" key="7">
    <source>
        <dbReference type="EMBL" id="KAK6933670.1"/>
    </source>
</evidence>
<feature type="region of interest" description="Disordered" evidence="5">
    <location>
        <begin position="1"/>
        <end position="45"/>
    </location>
</feature>
<evidence type="ECO:0000256" key="2">
    <source>
        <dbReference type="ARBA" id="ARBA00009416"/>
    </source>
</evidence>
<keyword evidence="8" id="KW-1185">Reference proteome</keyword>
<dbReference type="InterPro" id="IPR047091">
    <property type="entry name" value="EIN3-like_DNA-bd"/>
</dbReference>
<dbReference type="PANTHER" id="PTHR33305:SF53">
    <property type="entry name" value="ETHYLENE INSENSITIVE 3-LIKE 1 PROTEIN"/>
    <property type="match status" value="1"/>
</dbReference>
<evidence type="ECO:0000256" key="1">
    <source>
        <dbReference type="ARBA" id="ARBA00004123"/>
    </source>
</evidence>
<feature type="domain" description="Ethylene insensitive 3-like DNA-binding" evidence="6">
    <location>
        <begin position="54"/>
        <end position="293"/>
    </location>
</feature>
<evidence type="ECO:0000259" key="6">
    <source>
        <dbReference type="Pfam" id="PF04873"/>
    </source>
</evidence>
<dbReference type="InterPro" id="IPR023278">
    <property type="entry name" value="Ethylene_insens-like_DNA-bd"/>
</dbReference>
<sequence length="677" mass="75504">MKMNFENHVGSYQNAGPFPESAPAPAPALQAAAASEGKQEAKDYFDEDDTEVMKLEKRIWRDELFLRELKGQKKNKEGADSGSHCNSQWQARWKMSGAQDPVLKYMLKIMDACKAQGFVYGIIPEKGKPICGASKNLHAWWKENVRFDTNGPAAIAKYEADKSYGTIDDCTPHTLLELQDGTLGTLLSALMQHCDPPQRRFPLEKGVAPPWWPTGTEVWWPQLGLLKDEGPPPYKRPHDLKKAWKVILLAAIIKHMSPDFAKIRKLVRQSKTLQDKLTAHESAIWLSIINKEEVLSCKQTDISPSVFMGPGSGSFEISEASDYDPEGEKEPNPEVKNMPHDVNIFNLGARAARDGVMIPPKFPMIKRGTVKSTPDLVLKRSQPFDEQHNMLDQKITYTCQYPHCPFSDQRLGFSDRTSRNNHQLNCPYRAVTPLNFGLRCFQINSDKSAVFFPPFQPQSQPNPAADVLNQTPTSAAVTGLGVLEDGQKMITDLMSFGNSDLNQNKIMNCSDFNLTENQPPQQPMSEVPMEGNYGHDFMMGSSVPQSGNIPPSYHPVLPSTQIQYNKEGFESPFKTTLNMENQPPQKPMSKVPMEGNLYGQDVMMGSSVPQSSNIPLSYPPVLPSTQIQYNKEGFESPLETTLNNGMTELGFNSPNNMAPADYAGDGFLMQDNSVCYP</sequence>
<comment type="caution">
    <text evidence="7">The sequence shown here is derived from an EMBL/GenBank/DDBJ whole genome shotgun (WGS) entry which is preliminary data.</text>
</comment>
<protein>
    <submittedName>
        <fullName evidence="7">Ethylene insensitive 3</fullName>
    </submittedName>
</protein>
<dbReference type="Pfam" id="PF04873">
    <property type="entry name" value="EIN3_DNA-bd"/>
    <property type="match status" value="1"/>
</dbReference>
<comment type="similarity">
    <text evidence="2">Belongs to the EIN3 family.</text>
</comment>
<name>A0AAN8VG74_9MAGN</name>
<evidence type="ECO:0000313" key="8">
    <source>
        <dbReference type="Proteomes" id="UP001370490"/>
    </source>
</evidence>
<dbReference type="PANTHER" id="PTHR33305">
    <property type="entry name" value="ETHYLENE INSENSITIVE 3-LIKE 2 PROTEIN"/>
    <property type="match status" value="1"/>
</dbReference>
<feature type="compositionally biased region" description="Basic and acidic residues" evidence="5">
    <location>
        <begin position="326"/>
        <end position="339"/>
    </location>
</feature>
<comment type="subcellular location">
    <subcellularLocation>
        <location evidence="1">Nucleus</location>
    </subcellularLocation>
</comment>
<dbReference type="AlphaFoldDB" id="A0AAN8VG74"/>
<dbReference type="Proteomes" id="UP001370490">
    <property type="component" value="Unassembled WGS sequence"/>
</dbReference>
<proteinExistence type="inferred from homology"/>
<gene>
    <name evidence="7" type="ORF">RJ641_036564</name>
</gene>
<dbReference type="GO" id="GO:0009873">
    <property type="term" value="P:ethylene-activated signaling pathway"/>
    <property type="evidence" value="ECO:0007669"/>
    <property type="project" value="UniProtKB-KW"/>
</dbReference>
<dbReference type="SUPFAM" id="SSF116768">
    <property type="entry name" value="DNA-binding domain of EIN3-like"/>
    <property type="match status" value="1"/>
</dbReference>
<evidence type="ECO:0000256" key="5">
    <source>
        <dbReference type="SAM" id="MobiDB-lite"/>
    </source>
</evidence>
<accession>A0AAN8VG74</accession>
<dbReference type="EMBL" id="JBAMMX010000009">
    <property type="protein sequence ID" value="KAK6933670.1"/>
    <property type="molecule type" value="Genomic_DNA"/>
</dbReference>
<dbReference type="FunFam" id="1.10.3180.10:FF:000001">
    <property type="entry name" value="Ethylene insensitive 3-like 1"/>
    <property type="match status" value="1"/>
</dbReference>
<reference evidence="7 8" key="1">
    <citation type="submission" date="2023-12" db="EMBL/GenBank/DDBJ databases">
        <title>A high-quality genome assembly for Dillenia turbinata (Dilleniales).</title>
        <authorList>
            <person name="Chanderbali A."/>
        </authorList>
    </citation>
    <scope>NUCLEOTIDE SEQUENCE [LARGE SCALE GENOMIC DNA]</scope>
    <source>
        <strain evidence="7">LSX21</strain>
        <tissue evidence="7">Leaf</tissue>
    </source>
</reference>
<dbReference type="InterPro" id="IPR006957">
    <property type="entry name" value="EIN3"/>
</dbReference>
<dbReference type="GO" id="GO:0003700">
    <property type="term" value="F:DNA-binding transcription factor activity"/>
    <property type="evidence" value="ECO:0007669"/>
    <property type="project" value="InterPro"/>
</dbReference>
<evidence type="ECO:0000256" key="3">
    <source>
        <dbReference type="ARBA" id="ARBA00022745"/>
    </source>
</evidence>
<evidence type="ECO:0000256" key="4">
    <source>
        <dbReference type="ARBA" id="ARBA00023242"/>
    </source>
</evidence>